<keyword evidence="6" id="KW-1185">Reference proteome</keyword>
<dbReference type="Gene3D" id="3.40.50.720">
    <property type="entry name" value="NAD(P)-binding Rossmann-like Domain"/>
    <property type="match status" value="1"/>
</dbReference>
<gene>
    <name evidence="5" type="ORF">SAMN05443637_11840</name>
</gene>
<comment type="similarity">
    <text evidence="1 4">Belongs to the short-chain dehydrogenases/reductases (SDR) family.</text>
</comment>
<dbReference type="PROSITE" id="PS00061">
    <property type="entry name" value="ADH_SHORT"/>
    <property type="match status" value="1"/>
</dbReference>
<dbReference type="AlphaFoldDB" id="A0A1M6XWQ4"/>
<organism evidence="5 6">
    <name type="scientific">Pseudonocardia thermophila</name>
    <dbReference type="NCBI Taxonomy" id="1848"/>
    <lineage>
        <taxon>Bacteria</taxon>
        <taxon>Bacillati</taxon>
        <taxon>Actinomycetota</taxon>
        <taxon>Actinomycetes</taxon>
        <taxon>Pseudonocardiales</taxon>
        <taxon>Pseudonocardiaceae</taxon>
        <taxon>Pseudonocardia</taxon>
    </lineage>
</organism>
<dbReference type="InterPro" id="IPR020904">
    <property type="entry name" value="Sc_DH/Rdtase_CS"/>
</dbReference>
<dbReference type="Proteomes" id="UP000184363">
    <property type="component" value="Unassembled WGS sequence"/>
</dbReference>
<name>A0A1M6XWQ4_PSETH</name>
<proteinExistence type="inferred from homology"/>
<dbReference type="NCBIfam" id="TIGR03971">
    <property type="entry name" value="SDR_subfam_1"/>
    <property type="match status" value="1"/>
</dbReference>
<dbReference type="InterPro" id="IPR002347">
    <property type="entry name" value="SDR_fam"/>
</dbReference>
<dbReference type="PRINTS" id="PR00080">
    <property type="entry name" value="SDRFAMILY"/>
</dbReference>
<keyword evidence="2" id="KW-0560">Oxidoreductase</keyword>
<evidence type="ECO:0000256" key="2">
    <source>
        <dbReference type="ARBA" id="ARBA00023002"/>
    </source>
</evidence>
<evidence type="ECO:0000256" key="4">
    <source>
        <dbReference type="RuleBase" id="RU000363"/>
    </source>
</evidence>
<dbReference type="FunFam" id="3.40.50.720:FF:000084">
    <property type="entry name" value="Short-chain dehydrogenase reductase"/>
    <property type="match status" value="1"/>
</dbReference>
<evidence type="ECO:0000313" key="5">
    <source>
        <dbReference type="EMBL" id="SHL10245.1"/>
    </source>
</evidence>
<evidence type="ECO:0000256" key="1">
    <source>
        <dbReference type="ARBA" id="ARBA00006484"/>
    </source>
</evidence>
<dbReference type="STRING" id="1848.SAMN05443637_11840"/>
<dbReference type="PANTHER" id="PTHR42760:SF40">
    <property type="entry name" value="3-OXOACYL-[ACYL-CARRIER-PROTEIN] REDUCTASE, CHLOROPLASTIC"/>
    <property type="match status" value="1"/>
</dbReference>
<evidence type="ECO:0000256" key="3">
    <source>
        <dbReference type="ARBA" id="ARBA00023027"/>
    </source>
</evidence>
<dbReference type="EMBL" id="FRAP01000018">
    <property type="protein sequence ID" value="SHL10245.1"/>
    <property type="molecule type" value="Genomic_DNA"/>
</dbReference>
<dbReference type="OrthoDB" id="3206777at2"/>
<dbReference type="GO" id="GO:0030497">
    <property type="term" value="P:fatty acid elongation"/>
    <property type="evidence" value="ECO:0007669"/>
    <property type="project" value="TreeGrafter"/>
</dbReference>
<keyword evidence="3" id="KW-0520">NAD</keyword>
<dbReference type="PANTHER" id="PTHR42760">
    <property type="entry name" value="SHORT-CHAIN DEHYDROGENASES/REDUCTASES FAMILY MEMBER"/>
    <property type="match status" value="1"/>
</dbReference>
<dbReference type="CDD" id="cd05233">
    <property type="entry name" value="SDR_c"/>
    <property type="match status" value="1"/>
</dbReference>
<dbReference type="Pfam" id="PF00106">
    <property type="entry name" value="adh_short"/>
    <property type="match status" value="1"/>
</dbReference>
<dbReference type="InterPro" id="IPR023985">
    <property type="entry name" value="SDR_subfam_1"/>
</dbReference>
<accession>A0A1M6XWQ4</accession>
<dbReference type="SUPFAM" id="SSF51735">
    <property type="entry name" value="NAD(P)-binding Rossmann-fold domains"/>
    <property type="match status" value="1"/>
</dbReference>
<dbReference type="InterPro" id="IPR036291">
    <property type="entry name" value="NAD(P)-bd_dom_sf"/>
</dbReference>
<sequence>MGKFDGKVVLITGGARGQGRSHALRFAQEGADVAFCDIASQLDTVPYPMATQDDLAETVRLVEELDRRCIGVQADVRDQKAMNAFVEQAKTELGRVDFLLANAGIFSFSTVAEMTDDIWNQMIDTNLSGVYRAIRAVLPTMIEQRSGRIVATSSMAGKIGMANIGHYCAAKWGVIGLVKSVAVEVGQYGITVNAVCPTTVQTDMILNDAAYRLFLPDEENPTQEKAKEAFASLNVLPTPWVEPIDISNAMAFLCSDEARYISGETIAVSAGMSASNAG</sequence>
<dbReference type="RefSeq" id="WP_073459007.1">
    <property type="nucleotide sequence ID" value="NZ_CALGVN010000037.1"/>
</dbReference>
<evidence type="ECO:0000313" key="6">
    <source>
        <dbReference type="Proteomes" id="UP000184363"/>
    </source>
</evidence>
<dbReference type="GO" id="GO:0016616">
    <property type="term" value="F:oxidoreductase activity, acting on the CH-OH group of donors, NAD or NADP as acceptor"/>
    <property type="evidence" value="ECO:0007669"/>
    <property type="project" value="TreeGrafter"/>
</dbReference>
<dbReference type="PRINTS" id="PR00081">
    <property type="entry name" value="GDHRDH"/>
</dbReference>
<protein>
    <submittedName>
        <fullName evidence="5">SDR family mycofactocin-dependent oxidoreductase</fullName>
    </submittedName>
</protein>
<reference evidence="5 6" key="1">
    <citation type="submission" date="2016-11" db="EMBL/GenBank/DDBJ databases">
        <authorList>
            <person name="Jaros S."/>
            <person name="Januszkiewicz K."/>
            <person name="Wedrychowicz H."/>
        </authorList>
    </citation>
    <scope>NUCLEOTIDE SEQUENCE [LARGE SCALE GENOMIC DNA]</scope>
    <source>
        <strain evidence="5 6">DSM 43832</strain>
    </source>
</reference>